<gene>
    <name evidence="1" type="ORF">CWI39_0957p0030</name>
</gene>
<evidence type="ECO:0000313" key="2">
    <source>
        <dbReference type="Proteomes" id="UP000293045"/>
    </source>
</evidence>
<sequence length="216" mass="26075">MQGYENTNNKYTTCSVKPDVLDSTEVCDSNTNIFFVSDIDNTELNNKYKIHFTQYKAINKTKLIVKISDDLEKVCNFIFRILNYRKYNYLNVMVKYKYFHKFDINIMEKFTYDCYNIGYNILFSYNCKNKILEDDFKKYGNCTILFFQINDPMGKQINCKKEWHPSRYETRMKVAEAEEKEAGNELVKERRRKNYLKEQNINDEGRMAWMLDDFKE</sequence>
<protein>
    <submittedName>
        <fullName evidence="1">Uncharacterized protein</fullName>
    </submittedName>
</protein>
<organism evidence="1 2">
    <name type="scientific">Hamiltosporidium magnivora</name>
    <dbReference type="NCBI Taxonomy" id="148818"/>
    <lineage>
        <taxon>Eukaryota</taxon>
        <taxon>Fungi</taxon>
        <taxon>Fungi incertae sedis</taxon>
        <taxon>Microsporidia</taxon>
        <taxon>Dubosqiidae</taxon>
        <taxon>Hamiltosporidium</taxon>
    </lineage>
</organism>
<name>A0A4Q9L7I0_9MICR</name>
<dbReference type="VEuPathDB" id="MicrosporidiaDB:CWI36_1284p0010"/>
<dbReference type="VEuPathDB" id="MicrosporidiaDB:CWI39_0957p0030"/>
<dbReference type="Proteomes" id="UP000293045">
    <property type="component" value="Unassembled WGS sequence"/>
</dbReference>
<reference evidence="1 2" key="1">
    <citation type="submission" date="2017-12" db="EMBL/GenBank/DDBJ databases">
        <authorList>
            <person name="Pombert J.-F."/>
            <person name="Haag K.L."/>
            <person name="Ebert D."/>
        </authorList>
    </citation>
    <scope>NUCLEOTIDE SEQUENCE [LARGE SCALE GENOMIC DNA]</scope>
    <source>
        <strain evidence="1">IL-BN-2</strain>
    </source>
</reference>
<dbReference type="AlphaFoldDB" id="A0A4Q9L7I0"/>
<dbReference type="VEuPathDB" id="MicrosporidiaDB:CWI36_1284p0020"/>
<evidence type="ECO:0000313" key="1">
    <source>
        <dbReference type="EMBL" id="TBU03504.1"/>
    </source>
</evidence>
<comment type="caution">
    <text evidence="1">The sequence shown here is derived from an EMBL/GenBank/DDBJ whole genome shotgun (WGS) entry which is preliminary data.</text>
</comment>
<accession>A0A4Q9L7I0</accession>
<dbReference type="EMBL" id="PIXR01000957">
    <property type="protein sequence ID" value="TBU03504.1"/>
    <property type="molecule type" value="Genomic_DNA"/>
</dbReference>
<proteinExistence type="predicted"/>